<evidence type="ECO:0000313" key="2">
    <source>
        <dbReference type="Proteomes" id="UP000075320"/>
    </source>
</evidence>
<protein>
    <submittedName>
        <fullName evidence="1">Uncharacterized protein</fullName>
    </submittedName>
</protein>
<dbReference type="EMBL" id="LUKE01000005">
    <property type="protein sequence ID" value="KYG62418.1"/>
    <property type="molecule type" value="Genomic_DNA"/>
</dbReference>
<evidence type="ECO:0000313" key="1">
    <source>
        <dbReference type="EMBL" id="KYG62418.1"/>
    </source>
</evidence>
<dbReference type="AlphaFoldDB" id="A0A150WHB4"/>
<keyword evidence="2" id="KW-1185">Reference proteome</keyword>
<comment type="caution">
    <text evidence="1">The sequence shown here is derived from an EMBL/GenBank/DDBJ whole genome shotgun (WGS) entry which is preliminary data.</text>
</comment>
<dbReference type="RefSeq" id="WP_061836379.1">
    <property type="nucleotide sequence ID" value="NZ_LUKE01000005.1"/>
</dbReference>
<reference evidence="1 2" key="1">
    <citation type="submission" date="2016-03" db="EMBL/GenBank/DDBJ databases">
        <authorList>
            <person name="Ploux O."/>
        </authorList>
    </citation>
    <scope>NUCLEOTIDE SEQUENCE [LARGE SCALE GENOMIC DNA]</scope>
    <source>
        <strain evidence="1 2">R0</strain>
    </source>
</reference>
<proteinExistence type="predicted"/>
<organism evidence="1 2">
    <name type="scientific">Bdellovibrio bacteriovorus</name>
    <dbReference type="NCBI Taxonomy" id="959"/>
    <lineage>
        <taxon>Bacteria</taxon>
        <taxon>Pseudomonadati</taxon>
        <taxon>Bdellovibrionota</taxon>
        <taxon>Bdellovibrionia</taxon>
        <taxon>Bdellovibrionales</taxon>
        <taxon>Pseudobdellovibrionaceae</taxon>
        <taxon>Bdellovibrio</taxon>
    </lineage>
</organism>
<name>A0A150WHB4_BDEBC</name>
<dbReference type="OrthoDB" id="5291287at2"/>
<accession>A0A150WHB4</accession>
<gene>
    <name evidence="1" type="ORF">AZI86_16430</name>
</gene>
<dbReference type="Proteomes" id="UP000075320">
    <property type="component" value="Unassembled WGS sequence"/>
</dbReference>
<sequence>MPKFNYAIVPLQQVCETQQELVNDIYTIWKNTFGRVLENAGAELDIGDFFRSHNAGVLTYQEEVVAFNLFTNFNFQLHAHRDHPYFKGLDAGMIESVTSKSGKVMTMEYFTVAPQWRKQNKEIHWGEILAGLGLQYMDQSCVELGVGTPRTDLKVDQMCARLGASIRGYVNKMNYECAVVVFEKKRERAFENPLTRHWVNRLWHKYQTRKNASANIQFSLEPLEIVDSHGIALKPPAEEKDSEGVL</sequence>